<dbReference type="GO" id="GO:0006048">
    <property type="term" value="P:UDP-N-acetylglucosamine biosynthetic process"/>
    <property type="evidence" value="ECO:0007669"/>
    <property type="project" value="UniProtKB-UniPathway"/>
</dbReference>
<evidence type="ECO:0000259" key="1">
    <source>
        <dbReference type="PROSITE" id="PS51186"/>
    </source>
</evidence>
<organism evidence="2 3">
    <name type="scientific">Stachybotrys elegans</name>
    <dbReference type="NCBI Taxonomy" id="80388"/>
    <lineage>
        <taxon>Eukaryota</taxon>
        <taxon>Fungi</taxon>
        <taxon>Dikarya</taxon>
        <taxon>Ascomycota</taxon>
        <taxon>Pezizomycotina</taxon>
        <taxon>Sordariomycetes</taxon>
        <taxon>Hypocreomycetidae</taxon>
        <taxon>Hypocreales</taxon>
        <taxon>Stachybotryaceae</taxon>
        <taxon>Stachybotrys</taxon>
    </lineage>
</organism>
<protein>
    <submittedName>
        <fullName evidence="2">Acyl-CoA N-acyltransferase</fullName>
    </submittedName>
</protein>
<dbReference type="EMBL" id="JAGPNK010000006">
    <property type="protein sequence ID" value="KAH7320115.1"/>
    <property type="molecule type" value="Genomic_DNA"/>
</dbReference>
<comment type="caution">
    <text evidence="2">The sequence shown here is derived from an EMBL/GenBank/DDBJ whole genome shotgun (WGS) entry which is preliminary data.</text>
</comment>
<dbReference type="InterPro" id="IPR016181">
    <property type="entry name" value="Acyl_CoA_acyltransferase"/>
</dbReference>
<evidence type="ECO:0000313" key="3">
    <source>
        <dbReference type="Proteomes" id="UP000813444"/>
    </source>
</evidence>
<dbReference type="Gene3D" id="3.40.630.30">
    <property type="match status" value="1"/>
</dbReference>
<dbReference type="GO" id="GO:0016747">
    <property type="term" value="F:acyltransferase activity, transferring groups other than amino-acyl groups"/>
    <property type="evidence" value="ECO:0007669"/>
    <property type="project" value="InterPro"/>
</dbReference>
<dbReference type="CDD" id="cd04301">
    <property type="entry name" value="NAT_SF"/>
    <property type="match status" value="1"/>
</dbReference>
<gene>
    <name evidence="2" type="ORF">B0I35DRAFT_408831</name>
</gene>
<dbReference type="PROSITE" id="PS51186">
    <property type="entry name" value="GNAT"/>
    <property type="match status" value="1"/>
</dbReference>
<dbReference type="OrthoDB" id="329272at2759"/>
<sequence length="272" mass="30069">MGTPFIALLEPINLEGYQPGAPAEAQPASVPQTFLDAMEVRNNVFVQEQKVPAENEFDADDSRSCHWVIYASVNKTDEAEVRDDDGNVLQPRKSSTRSTPIGTVRIVPFPHAPHPQRGGHYWNNILTDAEGKSLEPSDGVSDVTFATDRATTFHDGREPYVKVGRLAVVKEFRKHGIARLLVGTALAWLKENPSYFDPSITELGLEQMGASSEKEVPKWNGLVCAHAQEAVAGAWQKMGFQVDEGMGTWWEEGMAHIGMFQRLDIGPKDIKI</sequence>
<feature type="domain" description="N-acetyltransferase" evidence="1">
    <location>
        <begin position="93"/>
        <end position="264"/>
    </location>
</feature>
<dbReference type="Proteomes" id="UP000813444">
    <property type="component" value="Unassembled WGS sequence"/>
</dbReference>
<dbReference type="InterPro" id="IPR000182">
    <property type="entry name" value="GNAT_dom"/>
</dbReference>
<dbReference type="SUPFAM" id="SSF55729">
    <property type="entry name" value="Acyl-CoA N-acyltransferases (Nat)"/>
    <property type="match status" value="1"/>
</dbReference>
<accession>A0A8K0SY73</accession>
<evidence type="ECO:0000313" key="2">
    <source>
        <dbReference type="EMBL" id="KAH7320115.1"/>
    </source>
</evidence>
<keyword evidence="3" id="KW-1185">Reference proteome</keyword>
<name>A0A8K0SY73_9HYPO</name>
<dbReference type="AlphaFoldDB" id="A0A8K0SY73"/>
<proteinExistence type="predicted"/>
<dbReference type="UniPathway" id="UPA00113">
    <property type="reaction ID" value="UER00529"/>
</dbReference>
<reference evidence="2" key="1">
    <citation type="journal article" date="2021" name="Nat. Commun.">
        <title>Genetic determinants of endophytism in the Arabidopsis root mycobiome.</title>
        <authorList>
            <person name="Mesny F."/>
            <person name="Miyauchi S."/>
            <person name="Thiergart T."/>
            <person name="Pickel B."/>
            <person name="Atanasova L."/>
            <person name="Karlsson M."/>
            <person name="Huettel B."/>
            <person name="Barry K.W."/>
            <person name="Haridas S."/>
            <person name="Chen C."/>
            <person name="Bauer D."/>
            <person name="Andreopoulos W."/>
            <person name="Pangilinan J."/>
            <person name="LaButti K."/>
            <person name="Riley R."/>
            <person name="Lipzen A."/>
            <person name="Clum A."/>
            <person name="Drula E."/>
            <person name="Henrissat B."/>
            <person name="Kohler A."/>
            <person name="Grigoriev I.V."/>
            <person name="Martin F.M."/>
            <person name="Hacquard S."/>
        </authorList>
    </citation>
    <scope>NUCLEOTIDE SEQUENCE</scope>
    <source>
        <strain evidence="2">MPI-CAGE-CH-0235</strain>
    </source>
</reference>